<protein>
    <submittedName>
        <fullName evidence="1">Uncharacterized protein</fullName>
    </submittedName>
</protein>
<evidence type="ECO:0000313" key="2">
    <source>
        <dbReference type="Proteomes" id="UP000230324"/>
    </source>
</evidence>
<organism evidence="1 2">
    <name type="scientific">Candidatus Nealsonbacteria bacterium CG03_land_8_20_14_0_80_36_12</name>
    <dbReference type="NCBI Taxonomy" id="1974701"/>
    <lineage>
        <taxon>Bacteria</taxon>
        <taxon>Candidatus Nealsoniibacteriota</taxon>
    </lineage>
</organism>
<name>A0A2M7BY96_9BACT</name>
<dbReference type="EMBL" id="PEUV01000029">
    <property type="protein sequence ID" value="PIV12661.1"/>
    <property type="molecule type" value="Genomic_DNA"/>
</dbReference>
<comment type="caution">
    <text evidence="1">The sequence shown here is derived from an EMBL/GenBank/DDBJ whole genome shotgun (WGS) entry which is preliminary data.</text>
</comment>
<dbReference type="Proteomes" id="UP000230324">
    <property type="component" value="Unassembled WGS sequence"/>
</dbReference>
<proteinExistence type="predicted"/>
<evidence type="ECO:0000313" key="1">
    <source>
        <dbReference type="EMBL" id="PIV12661.1"/>
    </source>
</evidence>
<dbReference type="AlphaFoldDB" id="A0A2M7BY96"/>
<gene>
    <name evidence="1" type="ORF">COS47_01370</name>
</gene>
<reference evidence="2" key="1">
    <citation type="submission" date="2017-09" db="EMBL/GenBank/DDBJ databases">
        <title>Depth-based differentiation of microbial function through sediment-hosted aquifers and enrichment of novel symbionts in the deep terrestrial subsurface.</title>
        <authorList>
            <person name="Probst A.J."/>
            <person name="Ladd B."/>
            <person name="Jarett J.K."/>
            <person name="Geller-Mcgrath D.E."/>
            <person name="Sieber C.M.K."/>
            <person name="Emerson J.B."/>
            <person name="Anantharaman K."/>
            <person name="Thomas B.C."/>
            <person name="Malmstrom R."/>
            <person name="Stieglmeier M."/>
            <person name="Klingl A."/>
            <person name="Woyke T."/>
            <person name="Ryan C.M."/>
            <person name="Banfield J.F."/>
        </authorList>
    </citation>
    <scope>NUCLEOTIDE SEQUENCE [LARGE SCALE GENOMIC DNA]</scope>
</reference>
<sequence length="341" mass="40928">MSLSETIKTEPGRKIFLQLFKKFQTLDFTSEECGYKVNRIKNKIWKKTVIITDEDRRILSKTYSHTGSTVNRYFRRWKNRYLDKISGTKIYDKFKKSIRCKKRGTRLYRANLKPFFDYLKSSGCKLNYREIRLIELFFEHGGIRGLAIKNSNPHFIDGCKWVIENIFVKNWINTDSIFYISEKKNEDQFIELFLIALTSDKTVKITDKINKYLNTNFKDKDMEIKSRKEIFKGFYNLWKSFDHIFKNFNDLLAFYFWKVLNQRELLCKLSSFTINQANKENIISRLDEIKISMEENIIDSYRKMGSLRVLRAILRYKEFLSNGEILKSKDREIQNLLESFI</sequence>
<accession>A0A2M7BY96</accession>